<feature type="domain" description="ABC transporter" evidence="9">
    <location>
        <begin position="11"/>
        <end position="247"/>
    </location>
</feature>
<keyword evidence="8" id="KW-0472">Membrane</keyword>
<organism evidence="10 11">
    <name type="scientific">Raoultella scottii</name>
    <dbReference type="NCBI Taxonomy" id="3040937"/>
    <lineage>
        <taxon>Bacteria</taxon>
        <taxon>Pseudomonadati</taxon>
        <taxon>Pseudomonadota</taxon>
        <taxon>Gammaproteobacteria</taxon>
        <taxon>Enterobacterales</taxon>
        <taxon>Enterobacteriaceae</taxon>
        <taxon>Klebsiella/Raoultella group</taxon>
        <taxon>Raoultella</taxon>
    </lineage>
</organism>
<dbReference type="PANTHER" id="PTHR43166">
    <property type="entry name" value="AMINO ACID IMPORT ATP-BINDING PROTEIN"/>
    <property type="match status" value="1"/>
</dbReference>
<reference evidence="10 11" key="1">
    <citation type="submission" date="2024-03" db="EMBL/GenBank/DDBJ databases">
        <title>Two novel Raoultella species associated with bleeding cankers of broadleaf hosts, Raoultella scottia sp. nov. and Raoultella lignicola sp. nov.</title>
        <authorList>
            <person name="Brady C.L."/>
        </authorList>
    </citation>
    <scope>NUCLEOTIDE SEQUENCE [LARGE SCALE GENOMIC DNA]</scope>
    <source>
        <strain evidence="10 11">BAC 10a-01-01</strain>
    </source>
</reference>
<keyword evidence="2" id="KW-0813">Transport</keyword>
<evidence type="ECO:0000256" key="5">
    <source>
        <dbReference type="ARBA" id="ARBA00022840"/>
    </source>
</evidence>
<dbReference type="SMART" id="SM00382">
    <property type="entry name" value="AAA"/>
    <property type="match status" value="1"/>
</dbReference>
<dbReference type="RefSeq" id="WP_241783043.1">
    <property type="nucleotide sequence ID" value="NZ_JARXNH020000048.1"/>
</dbReference>
<keyword evidence="11" id="KW-1185">Reference proteome</keyword>
<evidence type="ECO:0000256" key="8">
    <source>
        <dbReference type="ARBA" id="ARBA00023136"/>
    </source>
</evidence>
<dbReference type="PANTHER" id="PTHR43166:SF30">
    <property type="entry name" value="METHIONINE IMPORT ATP-BINDING PROTEIN METN"/>
    <property type="match status" value="1"/>
</dbReference>
<evidence type="ECO:0000256" key="4">
    <source>
        <dbReference type="ARBA" id="ARBA00022741"/>
    </source>
</evidence>
<dbReference type="PROSITE" id="PS50893">
    <property type="entry name" value="ABC_TRANSPORTER_2"/>
    <property type="match status" value="1"/>
</dbReference>
<sequence length="347" mass="38428">MTNALTAVPHIELTHIGKAYPNGVRALQDINLTIHQGEIFGIIGRSGAGKSTLLRLFNRLESADSGEIIIHGEPTRRYLPAQLRDLRRRVAMIFQHFNLMSTKTVAQNVELPLKMAGVPRDERRRRVDEMLELVGLSALRDSWPARLSGGQKQRTGIARALVTQPEILLCDEATSALDPENTYAVLALLREINQRLGLTIILITHEMDVIRTLCDRVAVLEQGKIIEQGEVWQIFGNPQHEVTRSMTGTLHHARPGEPEAPVAGRQVVTLHFDGSSGREPNLQHIAGLLGDQASLLSSSCEHIQGRTIGQIRVRLAQPLEPGALRQHGWVADRFTLGTEEMVETTTP</sequence>
<evidence type="ECO:0000256" key="7">
    <source>
        <dbReference type="ARBA" id="ARBA00022970"/>
    </source>
</evidence>
<dbReference type="InterPro" id="IPR003439">
    <property type="entry name" value="ABC_transporter-like_ATP-bd"/>
</dbReference>
<protein>
    <submittedName>
        <fullName evidence="10">Methionine ABC transporter ATP-binding protein</fullName>
    </submittedName>
</protein>
<keyword evidence="5 10" id="KW-0067">ATP-binding</keyword>
<accession>A0ABU8Z148</accession>
<dbReference type="InterPro" id="IPR050086">
    <property type="entry name" value="MetN_ABC_transporter-like"/>
</dbReference>
<keyword evidence="4" id="KW-0547">Nucleotide-binding</keyword>
<evidence type="ECO:0000256" key="1">
    <source>
        <dbReference type="ARBA" id="ARBA00004417"/>
    </source>
</evidence>
<dbReference type="EMBL" id="JARXNH020000048">
    <property type="protein sequence ID" value="MEK0247330.1"/>
    <property type="molecule type" value="Genomic_DNA"/>
</dbReference>
<comment type="caution">
    <text evidence="10">The sequence shown here is derived from an EMBL/GenBank/DDBJ whole genome shotgun (WGS) entry which is preliminary data.</text>
</comment>
<proteinExistence type="predicted"/>
<dbReference type="InterPro" id="IPR003593">
    <property type="entry name" value="AAA+_ATPase"/>
</dbReference>
<dbReference type="Proteomes" id="UP001334005">
    <property type="component" value="Unassembled WGS sequence"/>
</dbReference>
<evidence type="ECO:0000313" key="10">
    <source>
        <dbReference type="EMBL" id="MEK0247330.1"/>
    </source>
</evidence>
<evidence type="ECO:0000313" key="11">
    <source>
        <dbReference type="Proteomes" id="UP001334005"/>
    </source>
</evidence>
<keyword evidence="7" id="KW-0029">Amino-acid transport</keyword>
<dbReference type="Gene3D" id="3.40.50.300">
    <property type="entry name" value="P-loop containing nucleotide triphosphate hydrolases"/>
    <property type="match status" value="1"/>
</dbReference>
<dbReference type="InterPro" id="IPR027417">
    <property type="entry name" value="P-loop_NTPase"/>
</dbReference>
<dbReference type="GO" id="GO:0005524">
    <property type="term" value="F:ATP binding"/>
    <property type="evidence" value="ECO:0007669"/>
    <property type="project" value="UniProtKB-KW"/>
</dbReference>
<keyword evidence="6" id="KW-1278">Translocase</keyword>
<dbReference type="SUPFAM" id="SSF55021">
    <property type="entry name" value="ACT-like"/>
    <property type="match status" value="1"/>
</dbReference>
<evidence type="ECO:0000256" key="6">
    <source>
        <dbReference type="ARBA" id="ARBA00022967"/>
    </source>
</evidence>
<dbReference type="SUPFAM" id="SSF52540">
    <property type="entry name" value="P-loop containing nucleoside triphosphate hydrolases"/>
    <property type="match status" value="1"/>
</dbReference>
<comment type="subcellular location">
    <subcellularLocation>
        <location evidence="1">Cell inner membrane</location>
        <topology evidence="1">Peripheral membrane protein</topology>
    </subcellularLocation>
</comment>
<dbReference type="Pfam" id="PF00005">
    <property type="entry name" value="ABC_tran"/>
    <property type="match status" value="1"/>
</dbReference>
<evidence type="ECO:0000256" key="3">
    <source>
        <dbReference type="ARBA" id="ARBA00022475"/>
    </source>
</evidence>
<evidence type="ECO:0000256" key="2">
    <source>
        <dbReference type="ARBA" id="ARBA00022448"/>
    </source>
</evidence>
<name>A0ABU8Z148_9ENTR</name>
<dbReference type="InterPro" id="IPR045865">
    <property type="entry name" value="ACT-like_dom_sf"/>
</dbReference>
<gene>
    <name evidence="10" type="ORF">QFI66_004185</name>
</gene>
<evidence type="ECO:0000259" key="9">
    <source>
        <dbReference type="PROSITE" id="PS50893"/>
    </source>
</evidence>
<keyword evidence="3" id="KW-1003">Cell membrane</keyword>